<gene>
    <name evidence="1" type="ORF">KME15_27555</name>
</gene>
<protein>
    <submittedName>
        <fullName evidence="1">Uncharacterized protein</fullName>
    </submittedName>
</protein>
<proteinExistence type="predicted"/>
<sequence length="349" mass="39820">MYFNVYSDFGTEIHGYLIPDGFSAKPTIMVLCHSQQFGPFDCDIFLEGPYKHKHHETGIVGFFLDETKVPGISGASDIEISDAETGFVFYRRLRPHQHIQKRIFRLETQFVPHRELDLSLKPHFQFYADGAERYGSETVRQMLEIAHQPSIYVSGRVMLKNVQGYFTDETIRIVSLRDPFYELAIRLWTIAAFKRRRFSFLSERDAILFEPAIAYFGDMNFSNAAEIKSKIKSAPKDILALFESPFTHQIVASSPTDKVSREAVSSALDALSQFTIFSPNEIDASLASDIGELIGINDNSILFTPVRSSFLEMADILRSIQPLEQVLENDLILFYFIKKAESRVRDALD</sequence>
<reference evidence="1" key="2">
    <citation type="journal article" date="2022" name="Microbiol. Resour. Announc.">
        <title>Metagenome Sequencing to Explore Phylogenomics of Terrestrial Cyanobacteria.</title>
        <authorList>
            <person name="Ward R.D."/>
            <person name="Stajich J.E."/>
            <person name="Johansen J.R."/>
            <person name="Huntemann M."/>
            <person name="Clum A."/>
            <person name="Foster B."/>
            <person name="Foster B."/>
            <person name="Roux S."/>
            <person name="Palaniappan K."/>
            <person name="Varghese N."/>
            <person name="Mukherjee S."/>
            <person name="Reddy T.B.K."/>
            <person name="Daum C."/>
            <person name="Copeland A."/>
            <person name="Chen I.A."/>
            <person name="Ivanova N.N."/>
            <person name="Kyrpides N.C."/>
            <person name="Shapiro N."/>
            <person name="Eloe-Fadrosh E.A."/>
            <person name="Pietrasiak N."/>
        </authorList>
    </citation>
    <scope>NUCLEOTIDE SEQUENCE</scope>
    <source>
        <strain evidence="1">UHER 2000/2452</strain>
    </source>
</reference>
<organism evidence="1 2">
    <name type="scientific">Drouetiella hepatica Uher 2000/2452</name>
    <dbReference type="NCBI Taxonomy" id="904376"/>
    <lineage>
        <taxon>Bacteria</taxon>
        <taxon>Bacillati</taxon>
        <taxon>Cyanobacteriota</taxon>
        <taxon>Cyanophyceae</taxon>
        <taxon>Oculatellales</taxon>
        <taxon>Oculatellaceae</taxon>
        <taxon>Drouetiella</taxon>
    </lineage>
</organism>
<comment type="caution">
    <text evidence="1">The sequence shown here is derived from an EMBL/GenBank/DDBJ whole genome shotgun (WGS) entry which is preliminary data.</text>
</comment>
<accession>A0A951UQ83</accession>
<name>A0A951UQ83_9CYAN</name>
<evidence type="ECO:0000313" key="2">
    <source>
        <dbReference type="Proteomes" id="UP000757435"/>
    </source>
</evidence>
<evidence type="ECO:0000313" key="1">
    <source>
        <dbReference type="EMBL" id="MBW4662422.1"/>
    </source>
</evidence>
<dbReference type="Proteomes" id="UP000757435">
    <property type="component" value="Unassembled WGS sequence"/>
</dbReference>
<reference evidence="1" key="1">
    <citation type="submission" date="2021-05" db="EMBL/GenBank/DDBJ databases">
        <authorList>
            <person name="Pietrasiak N."/>
            <person name="Ward R."/>
            <person name="Stajich J.E."/>
            <person name="Kurbessoian T."/>
        </authorList>
    </citation>
    <scope>NUCLEOTIDE SEQUENCE</scope>
    <source>
        <strain evidence="1">UHER 2000/2452</strain>
    </source>
</reference>
<dbReference type="AlphaFoldDB" id="A0A951UQ83"/>
<dbReference type="EMBL" id="JAHHHD010000075">
    <property type="protein sequence ID" value="MBW4662422.1"/>
    <property type="molecule type" value="Genomic_DNA"/>
</dbReference>